<evidence type="ECO:0000313" key="2">
    <source>
        <dbReference type="EMBL" id="MDN7024125.1"/>
    </source>
</evidence>
<proteinExistence type="predicted"/>
<gene>
    <name evidence="2" type="ORF">FGU65_04340</name>
</gene>
<dbReference type="InterPro" id="IPR006440">
    <property type="entry name" value="Doc"/>
</dbReference>
<dbReference type="PANTHER" id="PTHR39426">
    <property type="entry name" value="HOMOLOGY TO DEATH-ON-CURING PROTEIN OF PHAGE P1"/>
    <property type="match status" value="1"/>
</dbReference>
<reference evidence="2" key="1">
    <citation type="submission" date="2019-05" db="EMBL/GenBank/DDBJ databases">
        <title>Methanoculleus sp. FWC-SCC1, a methanogenic archaeon isolated from deep marine cold seep.</title>
        <authorList>
            <person name="Chen Y.-W."/>
            <person name="Chen S.-C."/>
            <person name="Teng N.-H."/>
            <person name="Lai M.-C."/>
        </authorList>
    </citation>
    <scope>NUCLEOTIDE SEQUENCE</scope>
    <source>
        <strain evidence="2">FWC-SCC1</strain>
    </source>
</reference>
<dbReference type="Proteomes" id="UP001168338">
    <property type="component" value="Unassembled WGS sequence"/>
</dbReference>
<dbReference type="InterPro" id="IPR003812">
    <property type="entry name" value="Fido"/>
</dbReference>
<dbReference type="PROSITE" id="PS51459">
    <property type="entry name" value="FIDO"/>
    <property type="match status" value="1"/>
</dbReference>
<feature type="domain" description="Fido" evidence="1">
    <location>
        <begin position="4"/>
        <end position="123"/>
    </location>
</feature>
<dbReference type="NCBIfam" id="TIGR01550">
    <property type="entry name" value="DOC_P1"/>
    <property type="match status" value="1"/>
</dbReference>
<dbReference type="RefSeq" id="WP_301663212.1">
    <property type="nucleotide sequence ID" value="NZ_VCYH01000002.1"/>
</dbReference>
<evidence type="ECO:0000259" key="1">
    <source>
        <dbReference type="PROSITE" id="PS51459"/>
    </source>
</evidence>
<organism evidence="2 3">
    <name type="scientific">Methanoculleus frigidifontis</name>
    <dbReference type="NCBI Taxonomy" id="2584085"/>
    <lineage>
        <taxon>Archaea</taxon>
        <taxon>Methanobacteriati</taxon>
        <taxon>Methanobacteriota</taxon>
        <taxon>Stenosarchaea group</taxon>
        <taxon>Methanomicrobia</taxon>
        <taxon>Methanomicrobiales</taxon>
        <taxon>Methanomicrobiaceae</taxon>
        <taxon>Methanoculleus</taxon>
    </lineage>
</organism>
<comment type="caution">
    <text evidence="2">The sequence shown here is derived from an EMBL/GenBank/DDBJ whole genome shotgun (WGS) entry which is preliminary data.</text>
</comment>
<name>A0ABT8M867_9EURY</name>
<dbReference type="InterPro" id="IPR053737">
    <property type="entry name" value="Type_II_TA_Toxin"/>
</dbReference>
<dbReference type="PANTHER" id="PTHR39426:SF1">
    <property type="entry name" value="HOMOLOGY TO DEATH-ON-CURING PROTEIN OF PHAGE P1"/>
    <property type="match status" value="1"/>
</dbReference>
<dbReference type="SUPFAM" id="SSF140931">
    <property type="entry name" value="Fic-like"/>
    <property type="match status" value="1"/>
</dbReference>
<sequence length="129" mass="14575">MEEFTVEEVIGYQIEIILASDREEDRGLEGQLLNPGNLDFTVTFSSNFPDPFERAAFVLHGLATGHAFVQGNKRVAFLLAALILLRTPERYAITSSDEENNRFVRDVAEGKKTREDIRVWLCSAAKKSR</sequence>
<evidence type="ECO:0000313" key="3">
    <source>
        <dbReference type="Proteomes" id="UP001168338"/>
    </source>
</evidence>
<dbReference type="Pfam" id="PF02661">
    <property type="entry name" value="Fic"/>
    <property type="match status" value="1"/>
</dbReference>
<dbReference type="Gene3D" id="1.20.120.1870">
    <property type="entry name" value="Fic/DOC protein, Fido domain"/>
    <property type="match status" value="1"/>
</dbReference>
<keyword evidence="3" id="KW-1185">Reference proteome</keyword>
<dbReference type="EMBL" id="VCYH01000002">
    <property type="protein sequence ID" value="MDN7024125.1"/>
    <property type="molecule type" value="Genomic_DNA"/>
</dbReference>
<accession>A0ABT8M867</accession>
<dbReference type="InterPro" id="IPR036597">
    <property type="entry name" value="Fido-like_dom_sf"/>
</dbReference>
<protein>
    <submittedName>
        <fullName evidence="2">Fic family protein</fullName>
    </submittedName>
</protein>